<dbReference type="EMBL" id="OW240914">
    <property type="protein sequence ID" value="CAH2275082.1"/>
    <property type="molecule type" value="Genomic_DNA"/>
</dbReference>
<dbReference type="AlphaFoldDB" id="A0AAD1RQH9"/>
<protein>
    <submittedName>
        <fullName evidence="1">Uncharacterized protein</fullName>
    </submittedName>
</protein>
<accession>A0AAD1RQH9</accession>
<keyword evidence="2" id="KW-1185">Reference proteome</keyword>
<name>A0AAD1RQH9_PELCU</name>
<proteinExistence type="predicted"/>
<sequence>MARLLTSSDYPMWYHLESAFSAPLSLGDLLWIPTKAQPHHPKILTTSKGSLQVWLRWAPKMTGGNIEALAPLTSLQRHTHDLPLQGWTGKGVTRISHLLGIEGLLPFPDLLKKYLLHNKEIFTYIRIKQKKRAKVKWLFH</sequence>
<organism evidence="1 2">
    <name type="scientific">Pelobates cultripes</name>
    <name type="common">Western spadefoot toad</name>
    <dbReference type="NCBI Taxonomy" id="61616"/>
    <lineage>
        <taxon>Eukaryota</taxon>
        <taxon>Metazoa</taxon>
        <taxon>Chordata</taxon>
        <taxon>Craniata</taxon>
        <taxon>Vertebrata</taxon>
        <taxon>Euteleostomi</taxon>
        <taxon>Amphibia</taxon>
        <taxon>Batrachia</taxon>
        <taxon>Anura</taxon>
        <taxon>Pelobatoidea</taxon>
        <taxon>Pelobatidae</taxon>
        <taxon>Pelobates</taxon>
    </lineage>
</organism>
<reference evidence="1" key="1">
    <citation type="submission" date="2022-03" db="EMBL/GenBank/DDBJ databases">
        <authorList>
            <person name="Alioto T."/>
            <person name="Alioto T."/>
            <person name="Gomez Garrido J."/>
        </authorList>
    </citation>
    <scope>NUCLEOTIDE SEQUENCE</scope>
</reference>
<dbReference type="Proteomes" id="UP001295444">
    <property type="component" value="Chromosome 03"/>
</dbReference>
<gene>
    <name evidence="1" type="ORF">PECUL_23A029783</name>
</gene>
<evidence type="ECO:0000313" key="1">
    <source>
        <dbReference type="EMBL" id="CAH2275082.1"/>
    </source>
</evidence>
<evidence type="ECO:0000313" key="2">
    <source>
        <dbReference type="Proteomes" id="UP001295444"/>
    </source>
</evidence>